<dbReference type="GO" id="GO:0016491">
    <property type="term" value="F:oxidoreductase activity"/>
    <property type="evidence" value="ECO:0007669"/>
    <property type="project" value="UniProtKB-KW"/>
</dbReference>
<dbReference type="PRINTS" id="PR00469">
    <property type="entry name" value="PNDRDTASEII"/>
</dbReference>
<dbReference type="InterPro" id="IPR012336">
    <property type="entry name" value="Thioredoxin-like_fold"/>
</dbReference>
<feature type="domain" description="Thioredoxin-like fold" evidence="7">
    <location>
        <begin position="474"/>
        <end position="545"/>
    </location>
</feature>
<feature type="region of interest" description="Disordered" evidence="5">
    <location>
        <begin position="315"/>
        <end position="339"/>
    </location>
</feature>
<dbReference type="PRINTS" id="PR00368">
    <property type="entry name" value="FADPNR"/>
</dbReference>
<reference evidence="8 9" key="1">
    <citation type="submission" date="2017-12" db="EMBL/GenBank/DDBJ databases">
        <title>Taxonomic description and draft genome of Pradoshia cofamensis Gen. nov., sp. nov., a thermotolerant bacillale isolated from anterior gut of earthworm Eisenia fetida.</title>
        <authorList>
            <person name="Saha T."/>
            <person name="Chakraborty R."/>
        </authorList>
    </citation>
    <scope>NUCLEOTIDE SEQUENCE [LARGE SCALE GENOMIC DNA]</scope>
    <source>
        <strain evidence="8 9">EAG3</strain>
    </source>
</reference>
<dbReference type="InterPro" id="IPR044142">
    <property type="entry name" value="AhpF_NTD_N"/>
</dbReference>
<dbReference type="InterPro" id="IPR017561">
    <property type="entry name" value="AhpF_homologue_put"/>
</dbReference>
<feature type="domain" description="FAD/NAD(P)-binding" evidence="6">
    <location>
        <begin position="6"/>
        <end position="298"/>
    </location>
</feature>
<dbReference type="EMBL" id="PKOZ01000001">
    <property type="protein sequence ID" value="PQD97189.1"/>
    <property type="molecule type" value="Genomic_DNA"/>
</dbReference>
<gene>
    <name evidence="8" type="ORF">CYL18_04775</name>
</gene>
<evidence type="ECO:0000256" key="4">
    <source>
        <dbReference type="ARBA" id="ARBA00023002"/>
    </source>
</evidence>
<dbReference type="AlphaFoldDB" id="A0A2S7N569"/>
<evidence type="ECO:0000259" key="6">
    <source>
        <dbReference type="Pfam" id="PF07992"/>
    </source>
</evidence>
<feature type="compositionally biased region" description="Basic and acidic residues" evidence="5">
    <location>
        <begin position="325"/>
        <end position="334"/>
    </location>
</feature>
<dbReference type="SUPFAM" id="SSF52833">
    <property type="entry name" value="Thioredoxin-like"/>
    <property type="match status" value="2"/>
</dbReference>
<dbReference type="InterPro" id="IPR036249">
    <property type="entry name" value="Thioredoxin-like_sf"/>
</dbReference>
<comment type="caution">
    <text evidence="8">The sequence shown here is derived from an EMBL/GenBank/DDBJ whole genome shotgun (WGS) entry which is preliminary data.</text>
</comment>
<dbReference type="Gene3D" id="3.40.30.80">
    <property type="match status" value="1"/>
</dbReference>
<evidence type="ECO:0000256" key="3">
    <source>
        <dbReference type="ARBA" id="ARBA00022630"/>
    </source>
</evidence>
<dbReference type="RefSeq" id="WP_104848284.1">
    <property type="nucleotide sequence ID" value="NZ_PKOZ01000001.1"/>
</dbReference>
<dbReference type="InterPro" id="IPR050097">
    <property type="entry name" value="Ferredoxin-NADP_redctase_2"/>
</dbReference>
<evidence type="ECO:0000256" key="5">
    <source>
        <dbReference type="SAM" id="MobiDB-lite"/>
    </source>
</evidence>
<dbReference type="InterPro" id="IPR023753">
    <property type="entry name" value="FAD/NAD-binding_dom"/>
</dbReference>
<evidence type="ECO:0000256" key="2">
    <source>
        <dbReference type="ARBA" id="ARBA00011738"/>
    </source>
</evidence>
<sequence>MTKKIYDLIIIGGGPAGLSAGVYAGRGKLKTLIIEKGTTGGQAATTNEIVNYPGVRKTTGPALTEEMKLQCEDFGAEFAKTDVIGVDFNGDVKKVKTVNGEYEARAVIIATGAGPRKLGFPGEAEFTGRGVAYCSTCDGEFFEGLEVFVIGAGYAAAEEAMYLTRFASKVTVIAREPEFTCAPSIADKVLAHDQIEVKFNTELLEVSGEGMIQRARFVNNVTKEEWEYKANEKDGTFGVFVFVGYAPKTELFKGIVEMDQHGYIVTDEEMRTNVKGVYAVGDLRPKSLRQVITAVADGAIAGTDVQKYVAEEKERLGITEEPEEEKPAKKEETKQAAANGSKSFLNDAIRGQLTGIFARMESDVTLVSIVDESMPKSVELRDFLTEIAELGDKVHLELHKKGENTEVEEKINADKYPVVALLNQSGEYSGVKFHGVPGGHELNSFILAIYNLAGPGQALDADIAESIKAIDKNVNIKVMVSLACHYCPDVVVGAQRIAILNEHVEAEMVDISQFPELKTKYKVMSVPAMIINDKDVIFGAKKINEIIDAVK</sequence>
<keyword evidence="4" id="KW-0560">Oxidoreductase</keyword>
<organism evidence="8 9">
    <name type="scientific">Pradoshia eiseniae</name>
    <dbReference type="NCBI Taxonomy" id="2064768"/>
    <lineage>
        <taxon>Bacteria</taxon>
        <taxon>Bacillati</taxon>
        <taxon>Bacillota</taxon>
        <taxon>Bacilli</taxon>
        <taxon>Bacillales</taxon>
        <taxon>Bacillaceae</taxon>
        <taxon>Pradoshia</taxon>
    </lineage>
</organism>
<dbReference type="OrthoDB" id="9806179at2"/>
<dbReference type="SUPFAM" id="SSF51905">
    <property type="entry name" value="FAD/NAD(P)-binding domain"/>
    <property type="match status" value="1"/>
</dbReference>
<accession>A0A2S7N569</accession>
<comment type="subunit">
    <text evidence="2">Homodimer.</text>
</comment>
<dbReference type="NCBIfam" id="TIGR03143">
    <property type="entry name" value="AhpF_homolog"/>
    <property type="match status" value="1"/>
</dbReference>
<comment type="cofactor">
    <cofactor evidence="1">
        <name>FAD</name>
        <dbReference type="ChEBI" id="CHEBI:57692"/>
    </cofactor>
</comment>
<evidence type="ECO:0000259" key="7">
    <source>
        <dbReference type="Pfam" id="PF13192"/>
    </source>
</evidence>
<dbReference type="Proteomes" id="UP000239663">
    <property type="component" value="Unassembled WGS sequence"/>
</dbReference>
<keyword evidence="3" id="KW-0285">Flavoprotein</keyword>
<evidence type="ECO:0000313" key="8">
    <source>
        <dbReference type="EMBL" id="PQD97189.1"/>
    </source>
</evidence>
<evidence type="ECO:0000313" key="9">
    <source>
        <dbReference type="Proteomes" id="UP000239663"/>
    </source>
</evidence>
<proteinExistence type="predicted"/>
<name>A0A2S7N569_9BACI</name>
<dbReference type="PANTHER" id="PTHR48105">
    <property type="entry name" value="THIOREDOXIN REDUCTASE 1-RELATED-RELATED"/>
    <property type="match status" value="1"/>
</dbReference>
<evidence type="ECO:0000256" key="1">
    <source>
        <dbReference type="ARBA" id="ARBA00001974"/>
    </source>
</evidence>
<dbReference type="Pfam" id="PF07992">
    <property type="entry name" value="Pyr_redox_2"/>
    <property type="match status" value="1"/>
</dbReference>
<keyword evidence="9" id="KW-1185">Reference proteome</keyword>
<dbReference type="Pfam" id="PF13192">
    <property type="entry name" value="Thioredoxin_3"/>
    <property type="match status" value="1"/>
</dbReference>
<dbReference type="InterPro" id="IPR036188">
    <property type="entry name" value="FAD/NAD-bd_sf"/>
</dbReference>
<dbReference type="Gene3D" id="3.50.50.60">
    <property type="entry name" value="FAD/NAD(P)-binding domain"/>
    <property type="match status" value="2"/>
</dbReference>
<protein>
    <submittedName>
        <fullName evidence="8">Thioredoxin reductase</fullName>
    </submittedName>
</protein>
<dbReference type="CDD" id="cd02974">
    <property type="entry name" value="AhpF_NTD_N"/>
    <property type="match status" value="1"/>
</dbReference>